<keyword evidence="4" id="KW-1185">Reference proteome</keyword>
<dbReference type="EMBL" id="JAUEPT010000018">
    <property type="protein sequence ID" value="KAK0444800.1"/>
    <property type="molecule type" value="Genomic_DNA"/>
</dbReference>
<protein>
    <recommendedName>
        <fullName evidence="2">Fungal-type protein kinase domain-containing protein</fullName>
    </recommendedName>
</protein>
<dbReference type="Pfam" id="PF17667">
    <property type="entry name" value="Pkinase_fungal"/>
    <property type="match status" value="2"/>
</dbReference>
<name>A0AA39MT34_9AGAR</name>
<feature type="domain" description="Fungal-type protein kinase" evidence="2">
    <location>
        <begin position="189"/>
        <end position="361"/>
    </location>
</feature>
<accession>A0AA39MT34</accession>
<organism evidence="3 4">
    <name type="scientific">Armillaria borealis</name>
    <dbReference type="NCBI Taxonomy" id="47425"/>
    <lineage>
        <taxon>Eukaryota</taxon>
        <taxon>Fungi</taxon>
        <taxon>Dikarya</taxon>
        <taxon>Basidiomycota</taxon>
        <taxon>Agaricomycotina</taxon>
        <taxon>Agaricomycetes</taxon>
        <taxon>Agaricomycetidae</taxon>
        <taxon>Agaricales</taxon>
        <taxon>Marasmiineae</taxon>
        <taxon>Physalacriaceae</taxon>
        <taxon>Armillaria</taxon>
    </lineage>
</organism>
<evidence type="ECO:0000313" key="3">
    <source>
        <dbReference type="EMBL" id="KAK0444800.1"/>
    </source>
</evidence>
<reference evidence="3" key="1">
    <citation type="submission" date="2023-06" db="EMBL/GenBank/DDBJ databases">
        <authorList>
            <consortium name="Lawrence Berkeley National Laboratory"/>
            <person name="Ahrendt S."/>
            <person name="Sahu N."/>
            <person name="Indic B."/>
            <person name="Wong-Bajracharya J."/>
            <person name="Merenyi Z."/>
            <person name="Ke H.-M."/>
            <person name="Monk M."/>
            <person name="Kocsube S."/>
            <person name="Drula E."/>
            <person name="Lipzen A."/>
            <person name="Balint B."/>
            <person name="Henrissat B."/>
            <person name="Andreopoulos B."/>
            <person name="Martin F.M."/>
            <person name="Harder C.B."/>
            <person name="Rigling D."/>
            <person name="Ford K.L."/>
            <person name="Foster G.D."/>
            <person name="Pangilinan J."/>
            <person name="Papanicolaou A."/>
            <person name="Barry K."/>
            <person name="LaButti K."/>
            <person name="Viragh M."/>
            <person name="Koriabine M."/>
            <person name="Yan M."/>
            <person name="Riley R."/>
            <person name="Champramary S."/>
            <person name="Plett K.L."/>
            <person name="Tsai I.J."/>
            <person name="Slot J."/>
            <person name="Sipos G."/>
            <person name="Plett J."/>
            <person name="Nagy L.G."/>
            <person name="Grigoriev I.V."/>
        </authorList>
    </citation>
    <scope>NUCLEOTIDE SEQUENCE</scope>
    <source>
        <strain evidence="3">FPL87.14</strain>
    </source>
</reference>
<comment type="caution">
    <text evidence="3">The sequence shown here is derived from an EMBL/GenBank/DDBJ whole genome shotgun (WGS) entry which is preliminary data.</text>
</comment>
<gene>
    <name evidence="3" type="ORF">EV421DRAFT_1938948</name>
</gene>
<dbReference type="InterPro" id="IPR040976">
    <property type="entry name" value="Pkinase_fungal"/>
</dbReference>
<feature type="region of interest" description="Disordered" evidence="1">
    <location>
        <begin position="131"/>
        <end position="151"/>
    </location>
</feature>
<dbReference type="Proteomes" id="UP001175226">
    <property type="component" value="Unassembled WGS sequence"/>
</dbReference>
<evidence type="ECO:0000256" key="1">
    <source>
        <dbReference type="SAM" id="MobiDB-lite"/>
    </source>
</evidence>
<evidence type="ECO:0000313" key="4">
    <source>
        <dbReference type="Proteomes" id="UP001175226"/>
    </source>
</evidence>
<proteinExistence type="predicted"/>
<evidence type="ECO:0000259" key="2">
    <source>
        <dbReference type="Pfam" id="PF17667"/>
    </source>
</evidence>
<sequence length="575" mass="65225">MNKYIAALADPKKREHDLYQPFKDICDNIIDRFSELEHLPDQLNRRIGPWHGKGDAQLVDGTKRGVRKVDFLFLYSFTLAYKKGIRNLWGPVVFPMEVAKSKKGQINNEEEEEDVLGEMRAPVKVTGRHKAGAQSHQPHAVKNIAPPPPSRDVVSVGPVAIPLTSKSQKRTREDGNEAGGVDSTKQRVSKRARVTNKVTQLASYALECAVATYRMFVTSIALRDTDITMWYHDPMGAFHSVSFNFEFKPKYLILVLYAMCVCTPERAGFSPFLDPPTFPDDEESNWKGRRFVFTNETGTEPVFTINGNLLFLAHEFQGRRTFVAPVEPDGEVEKTFPPLVLKFQWPSRNSPATEPQLIREILAAAPELKKHLPKFIFRDSTTQQPIYAFLASILSLIATTTKGRWSIAIFWSLLVVDVGDFMKSNLWANSRKFLLILLNVRTGSLTKLLSLMVLRLPPRLHERESPSDVSEGNVMFYRDEEDIAMGLLSDFDNASRVDEQSDIIGSSMKQRTGTVLFMALDILKNVGTPVPHLYRHDLESFVYLLVWSGVHFDLKNGICCEFDLVLKCWDAKLWI</sequence>
<dbReference type="PANTHER" id="PTHR38248:SF2">
    <property type="entry name" value="FUNK1 11"/>
    <property type="match status" value="1"/>
</dbReference>
<dbReference type="AlphaFoldDB" id="A0AA39MT34"/>
<feature type="region of interest" description="Disordered" evidence="1">
    <location>
        <begin position="164"/>
        <end position="188"/>
    </location>
</feature>
<feature type="domain" description="Fungal-type protein kinase" evidence="2">
    <location>
        <begin position="468"/>
        <end position="547"/>
    </location>
</feature>
<dbReference type="PANTHER" id="PTHR38248">
    <property type="entry name" value="FUNK1 6"/>
    <property type="match status" value="1"/>
</dbReference>